<gene>
    <name evidence="2" type="ORF">FXO26_21645</name>
</gene>
<accession>A0A5D3G428</accession>
<proteinExistence type="predicted"/>
<evidence type="ECO:0000313" key="3">
    <source>
        <dbReference type="Proteomes" id="UP000324029"/>
    </source>
</evidence>
<dbReference type="EMBL" id="VSRO01000011">
    <property type="protein sequence ID" value="TYK55787.1"/>
    <property type="molecule type" value="Genomic_DNA"/>
</dbReference>
<dbReference type="RefSeq" id="WP_148854007.1">
    <property type="nucleotide sequence ID" value="NZ_VSRO01000011.1"/>
</dbReference>
<keyword evidence="1" id="KW-0732">Signal</keyword>
<evidence type="ECO:0000313" key="2">
    <source>
        <dbReference type="EMBL" id="TYK55787.1"/>
    </source>
</evidence>
<dbReference type="Proteomes" id="UP000324029">
    <property type="component" value="Unassembled WGS sequence"/>
</dbReference>
<name>A0A5D3G428_9PSED</name>
<comment type="caution">
    <text evidence="2">The sequence shown here is derived from an EMBL/GenBank/DDBJ whole genome shotgun (WGS) entry which is preliminary data.</text>
</comment>
<reference evidence="2 3" key="2">
    <citation type="submission" date="2019-08" db="EMBL/GenBank/DDBJ databases">
        <authorList>
            <person name="Brilhante M."/>
            <person name="Perreten V."/>
        </authorList>
    </citation>
    <scope>NUCLEOTIDE SEQUENCE [LARGE SCALE GENOMIC DNA]</scope>
    <source>
        <strain evidence="2 3">MCP106</strain>
    </source>
</reference>
<dbReference type="AlphaFoldDB" id="A0A5D3G428"/>
<feature type="signal peptide" evidence="1">
    <location>
        <begin position="1"/>
        <end position="19"/>
    </location>
</feature>
<reference evidence="2 3" key="1">
    <citation type="submission" date="2019-08" db="EMBL/GenBank/DDBJ databases">
        <title>Subclass B2 metallo-beta lactamase from Pseudomonas synxantha.</title>
        <authorList>
            <person name="Poirel L."/>
            <person name="Palmieri M."/>
            <person name="Masseron A."/>
            <person name="Perreten V."/>
            <person name="Nordman P."/>
        </authorList>
    </citation>
    <scope>NUCLEOTIDE SEQUENCE [LARGE SCALE GENOMIC DNA]</scope>
    <source>
        <strain evidence="2 3">MCP106</strain>
    </source>
</reference>
<sequence>MIKLSILTIALFASMSANASYTYMTTIDANIVFVKPQTDESMCQASSRYIKDYAKGLGVNIEVGAGYSDNVCNVDIYNISSFANVSQLANVGNYVKSLKAENYTMSSVVYGLNDGSGQPLLWGDTVYADLLWNLR</sequence>
<feature type="chain" id="PRO_5022997693" evidence="1">
    <location>
        <begin position="20"/>
        <end position="135"/>
    </location>
</feature>
<protein>
    <submittedName>
        <fullName evidence="2">Uncharacterized protein</fullName>
    </submittedName>
</protein>
<evidence type="ECO:0000256" key="1">
    <source>
        <dbReference type="SAM" id="SignalP"/>
    </source>
</evidence>
<organism evidence="2 3">
    <name type="scientific">Pseudomonas synxantha</name>
    <dbReference type="NCBI Taxonomy" id="47883"/>
    <lineage>
        <taxon>Bacteria</taxon>
        <taxon>Pseudomonadati</taxon>
        <taxon>Pseudomonadota</taxon>
        <taxon>Gammaproteobacteria</taxon>
        <taxon>Pseudomonadales</taxon>
        <taxon>Pseudomonadaceae</taxon>
        <taxon>Pseudomonas</taxon>
    </lineage>
</organism>